<dbReference type="Proteomes" id="UP000215902">
    <property type="component" value="Unassembled WGS sequence"/>
</dbReference>
<protein>
    <submittedName>
        <fullName evidence="2">Uncharacterized protein</fullName>
    </submittedName>
</protein>
<sequence>MDTEVTSNDNQHTESDSGLEDEDLGLDNLGYVQFDESDLDYFSPSDDAAGSAVDNEGDEVENDSCKLTFADELMFFFTMFNLLVSARKFLIDLLHRMCTCQNLPPTLHLLQNANSKFSSLIKDMGSGQYCYLSIRDNIEFCIKNKKLIPPSGADLVVNFKVNIDGLPV</sequence>
<evidence type="ECO:0000313" key="2">
    <source>
        <dbReference type="EMBL" id="PAA91318.1"/>
    </source>
</evidence>
<dbReference type="EMBL" id="NIVC01000090">
    <property type="protein sequence ID" value="PAA91318.1"/>
    <property type="molecule type" value="Genomic_DNA"/>
</dbReference>
<accession>A0A267GZ61</accession>
<keyword evidence="3" id="KW-1185">Reference proteome</keyword>
<organism evidence="2 3">
    <name type="scientific">Macrostomum lignano</name>
    <dbReference type="NCBI Taxonomy" id="282301"/>
    <lineage>
        <taxon>Eukaryota</taxon>
        <taxon>Metazoa</taxon>
        <taxon>Spiralia</taxon>
        <taxon>Lophotrochozoa</taxon>
        <taxon>Platyhelminthes</taxon>
        <taxon>Rhabditophora</taxon>
        <taxon>Macrostomorpha</taxon>
        <taxon>Macrostomida</taxon>
        <taxon>Macrostomidae</taxon>
        <taxon>Macrostomum</taxon>
    </lineage>
</organism>
<reference evidence="2 3" key="1">
    <citation type="submission" date="2017-06" db="EMBL/GenBank/DDBJ databases">
        <title>A platform for efficient transgenesis in Macrostomum lignano, a flatworm model organism for stem cell research.</title>
        <authorList>
            <person name="Berezikov E."/>
        </authorList>
    </citation>
    <scope>NUCLEOTIDE SEQUENCE [LARGE SCALE GENOMIC DNA]</scope>
    <source>
        <strain evidence="2">DV1</strain>
        <tissue evidence="2">Whole organism</tissue>
    </source>
</reference>
<feature type="region of interest" description="Disordered" evidence="1">
    <location>
        <begin position="1"/>
        <end position="24"/>
    </location>
</feature>
<feature type="compositionally biased region" description="Polar residues" evidence="1">
    <location>
        <begin position="1"/>
        <end position="10"/>
    </location>
</feature>
<evidence type="ECO:0000256" key="1">
    <source>
        <dbReference type="SAM" id="MobiDB-lite"/>
    </source>
</evidence>
<name>A0A267GZ61_9PLAT</name>
<dbReference type="AlphaFoldDB" id="A0A267GZ61"/>
<gene>
    <name evidence="2" type="ORF">BOX15_Mlig023976g2</name>
</gene>
<evidence type="ECO:0000313" key="3">
    <source>
        <dbReference type="Proteomes" id="UP000215902"/>
    </source>
</evidence>
<proteinExistence type="predicted"/>
<comment type="caution">
    <text evidence="2">The sequence shown here is derived from an EMBL/GenBank/DDBJ whole genome shotgun (WGS) entry which is preliminary data.</text>
</comment>